<gene>
    <name evidence="18" type="ORF">M407DRAFT_28953</name>
</gene>
<keyword evidence="6" id="KW-0812">Transmembrane</keyword>
<evidence type="ECO:0000256" key="13">
    <source>
        <dbReference type="ARBA" id="ARBA00023140"/>
    </source>
</evidence>
<dbReference type="Gene3D" id="3.30.40.10">
    <property type="entry name" value="Zinc/RING finger domain, C3HC4 (zinc finger)"/>
    <property type="match status" value="1"/>
</dbReference>
<keyword evidence="5" id="KW-0813">Transport</keyword>
<dbReference type="GO" id="GO:0005778">
    <property type="term" value="C:peroxisomal membrane"/>
    <property type="evidence" value="ECO:0007669"/>
    <property type="project" value="UniProtKB-SubCell"/>
</dbReference>
<dbReference type="InterPro" id="IPR017375">
    <property type="entry name" value="PEX12"/>
</dbReference>
<comment type="subcellular location">
    <subcellularLocation>
        <location evidence="1">Peroxisome membrane</location>
        <topology evidence="1">Multi-pass membrane protein</topology>
    </subcellularLocation>
</comment>
<evidence type="ECO:0000256" key="6">
    <source>
        <dbReference type="ARBA" id="ARBA00022692"/>
    </source>
</evidence>
<evidence type="ECO:0000313" key="19">
    <source>
        <dbReference type="Proteomes" id="UP000054248"/>
    </source>
</evidence>
<protein>
    <recommendedName>
        <fullName evidence="4 16">Peroxisome assembly protein 12</fullName>
    </recommendedName>
    <alternativeName>
        <fullName evidence="14 16">Peroxin-12</fullName>
    </alternativeName>
</protein>
<evidence type="ECO:0000256" key="9">
    <source>
        <dbReference type="ARBA" id="ARBA00022833"/>
    </source>
</evidence>
<dbReference type="GO" id="GO:0016562">
    <property type="term" value="P:protein import into peroxisome matrix, receptor recycling"/>
    <property type="evidence" value="ECO:0007669"/>
    <property type="project" value="UniProtKB-ARBA"/>
</dbReference>
<comment type="subunit">
    <text evidence="15">Component of the PEX2-PEX10-PEX12 retrotranslocation channel, composed of PEX2, PEX10 and PEX12.</text>
</comment>
<dbReference type="OrthoDB" id="107372at2759"/>
<feature type="domain" description="Pex N-terminal" evidence="17">
    <location>
        <begin position="25"/>
        <end position="282"/>
    </location>
</feature>
<dbReference type="Proteomes" id="UP000054248">
    <property type="component" value="Unassembled WGS sequence"/>
</dbReference>
<name>A0A0C3LJ54_9AGAM</name>
<evidence type="ECO:0000256" key="3">
    <source>
        <dbReference type="ARBA" id="ARBA00008704"/>
    </source>
</evidence>
<accession>A0A0C3LJ54</accession>
<dbReference type="PIRSF" id="PIRSF038074">
    <property type="entry name" value="Peroxisome_assembly_p12"/>
    <property type="match status" value="1"/>
</dbReference>
<evidence type="ECO:0000256" key="7">
    <source>
        <dbReference type="ARBA" id="ARBA00022723"/>
    </source>
</evidence>
<keyword evidence="19" id="KW-1185">Reference proteome</keyword>
<dbReference type="InterPro" id="IPR006845">
    <property type="entry name" value="Pex_N"/>
</dbReference>
<evidence type="ECO:0000256" key="10">
    <source>
        <dbReference type="ARBA" id="ARBA00022927"/>
    </source>
</evidence>
<dbReference type="PANTHER" id="PTHR12888:SF0">
    <property type="entry name" value="PEROXISOME ASSEMBLY PROTEIN 12"/>
    <property type="match status" value="1"/>
</dbReference>
<evidence type="ECO:0000256" key="14">
    <source>
        <dbReference type="ARBA" id="ARBA00029692"/>
    </source>
</evidence>
<dbReference type="STRING" id="1051891.A0A0C3LJ54"/>
<evidence type="ECO:0000313" key="18">
    <source>
        <dbReference type="EMBL" id="KIO21432.1"/>
    </source>
</evidence>
<dbReference type="EMBL" id="KN823138">
    <property type="protein sequence ID" value="KIO21432.1"/>
    <property type="molecule type" value="Genomic_DNA"/>
</dbReference>
<keyword evidence="8" id="KW-0863">Zinc-finger</keyword>
<comment type="function">
    <text evidence="16">Component of a retrotranslocation channel required for peroxisome organization by mediating export of the PEX5 receptor from peroxisomes to the cytosol, thereby promoting PEX5 recycling.</text>
</comment>
<dbReference type="GO" id="GO:0008270">
    <property type="term" value="F:zinc ion binding"/>
    <property type="evidence" value="ECO:0007669"/>
    <property type="project" value="UniProtKB-KW"/>
</dbReference>
<reference evidence="19" key="2">
    <citation type="submission" date="2015-01" db="EMBL/GenBank/DDBJ databases">
        <title>Evolutionary Origins and Diversification of the Mycorrhizal Mutualists.</title>
        <authorList>
            <consortium name="DOE Joint Genome Institute"/>
            <consortium name="Mycorrhizal Genomics Consortium"/>
            <person name="Kohler A."/>
            <person name="Kuo A."/>
            <person name="Nagy L.G."/>
            <person name="Floudas D."/>
            <person name="Copeland A."/>
            <person name="Barry K.W."/>
            <person name="Cichocki N."/>
            <person name="Veneault-Fourrey C."/>
            <person name="LaButti K."/>
            <person name="Lindquist E.A."/>
            <person name="Lipzen A."/>
            <person name="Lundell T."/>
            <person name="Morin E."/>
            <person name="Murat C."/>
            <person name="Riley R."/>
            <person name="Ohm R."/>
            <person name="Sun H."/>
            <person name="Tunlid A."/>
            <person name="Henrissat B."/>
            <person name="Grigoriev I.V."/>
            <person name="Hibbett D.S."/>
            <person name="Martin F."/>
        </authorList>
    </citation>
    <scope>NUCLEOTIDE SEQUENCE [LARGE SCALE GENOMIC DNA]</scope>
    <source>
        <strain evidence="19">MUT 4182</strain>
    </source>
</reference>
<sequence>MEFVSDIHGRPDDPFKPSIFELVFQEQLRDHLQPALKYVLSIFATRYPRYLLRIVNKHEEFYALLMFFIERYYLGKHGASFAENFYGLKRRRRPLFSTERADAAVGGSSMAKESRLGRREMRLSLLFLVGIPYIRAKARDYWEQLGGGVDVGDLEGASRRRNTEQQSMLDRLRSTFKLVYPWADTAFELWMMSYNIGYLFDRTPFYRPWLRWMGVDIRRMGPEDYQPPTPSSTGKTSLQSRRNLLTLLKSFLFRTPSFILDSLKILLPLSIFFVKFLEWWYSPTSPARALHSKADNGPLLLQPKVLKPHSNGILGAHPHEIYARKQKQENSDGGPRLKYGICPLCDAPMVNATALPSGYVFCYKCVFEEVEKHGRCPVTLLPMRTWMLRKVLV</sequence>
<comment type="pathway">
    <text evidence="2">Protein modification; protein ubiquitination.</text>
</comment>
<evidence type="ECO:0000256" key="2">
    <source>
        <dbReference type="ARBA" id="ARBA00004906"/>
    </source>
</evidence>
<evidence type="ECO:0000256" key="5">
    <source>
        <dbReference type="ARBA" id="ARBA00022448"/>
    </source>
</evidence>
<dbReference type="GO" id="GO:0004842">
    <property type="term" value="F:ubiquitin-protein transferase activity"/>
    <property type="evidence" value="ECO:0007669"/>
    <property type="project" value="TreeGrafter"/>
</dbReference>
<dbReference type="SUPFAM" id="SSF57850">
    <property type="entry name" value="RING/U-box"/>
    <property type="match status" value="1"/>
</dbReference>
<keyword evidence="7" id="KW-0479">Metal-binding</keyword>
<dbReference type="CDD" id="cd16451">
    <property type="entry name" value="mRING_PEX12"/>
    <property type="match status" value="1"/>
</dbReference>
<evidence type="ECO:0000256" key="15">
    <source>
        <dbReference type="ARBA" id="ARBA00034505"/>
    </source>
</evidence>
<dbReference type="AlphaFoldDB" id="A0A0C3LJ54"/>
<keyword evidence="11" id="KW-1133">Transmembrane helix</keyword>
<evidence type="ECO:0000256" key="11">
    <source>
        <dbReference type="ARBA" id="ARBA00022989"/>
    </source>
</evidence>
<evidence type="ECO:0000256" key="12">
    <source>
        <dbReference type="ARBA" id="ARBA00023136"/>
    </source>
</evidence>
<keyword evidence="9" id="KW-0862">Zinc</keyword>
<dbReference type="HOGENOM" id="CLU_031067_0_0_1"/>
<keyword evidence="10" id="KW-0653">Protein transport</keyword>
<dbReference type="GO" id="GO:0006513">
    <property type="term" value="P:protein monoubiquitination"/>
    <property type="evidence" value="ECO:0007669"/>
    <property type="project" value="TreeGrafter"/>
</dbReference>
<dbReference type="GO" id="GO:1990429">
    <property type="term" value="C:peroxisomal importomer complex"/>
    <property type="evidence" value="ECO:0007669"/>
    <property type="project" value="TreeGrafter"/>
</dbReference>
<evidence type="ECO:0000256" key="8">
    <source>
        <dbReference type="ARBA" id="ARBA00022771"/>
    </source>
</evidence>
<proteinExistence type="inferred from homology"/>
<reference evidence="18 19" key="1">
    <citation type="submission" date="2014-04" db="EMBL/GenBank/DDBJ databases">
        <authorList>
            <consortium name="DOE Joint Genome Institute"/>
            <person name="Kuo A."/>
            <person name="Girlanda M."/>
            <person name="Perotto S."/>
            <person name="Kohler A."/>
            <person name="Nagy L.G."/>
            <person name="Floudas D."/>
            <person name="Copeland A."/>
            <person name="Barry K.W."/>
            <person name="Cichocki N."/>
            <person name="Veneault-Fourrey C."/>
            <person name="LaButti K."/>
            <person name="Lindquist E.A."/>
            <person name="Lipzen A."/>
            <person name="Lundell T."/>
            <person name="Morin E."/>
            <person name="Murat C."/>
            <person name="Sun H."/>
            <person name="Tunlid A."/>
            <person name="Henrissat B."/>
            <person name="Grigoriev I.V."/>
            <person name="Hibbett D.S."/>
            <person name="Martin F."/>
            <person name="Nordberg H.P."/>
            <person name="Cantor M.N."/>
            <person name="Hua S.X."/>
        </authorList>
    </citation>
    <scope>NUCLEOTIDE SEQUENCE [LARGE SCALE GENOMIC DNA]</scope>
    <source>
        <strain evidence="18 19">MUT 4182</strain>
    </source>
</reference>
<comment type="similarity">
    <text evidence="3 16">Belongs to the pex2/pex10/pex12 family.</text>
</comment>
<dbReference type="PANTHER" id="PTHR12888">
    <property type="entry name" value="PEROXISOME ASSEMBLY PROTEIN 12 PEROXIN-12"/>
    <property type="match status" value="1"/>
</dbReference>
<evidence type="ECO:0000259" key="17">
    <source>
        <dbReference type="Pfam" id="PF04757"/>
    </source>
</evidence>
<evidence type="ECO:0000256" key="4">
    <source>
        <dbReference type="ARBA" id="ARBA00018980"/>
    </source>
</evidence>
<evidence type="ECO:0000256" key="16">
    <source>
        <dbReference type="PIRNR" id="PIRNR038074"/>
    </source>
</evidence>
<dbReference type="InterPro" id="IPR013083">
    <property type="entry name" value="Znf_RING/FYVE/PHD"/>
</dbReference>
<keyword evidence="13 16" id="KW-0576">Peroxisome</keyword>
<organism evidence="18 19">
    <name type="scientific">Tulasnella calospora MUT 4182</name>
    <dbReference type="NCBI Taxonomy" id="1051891"/>
    <lineage>
        <taxon>Eukaryota</taxon>
        <taxon>Fungi</taxon>
        <taxon>Dikarya</taxon>
        <taxon>Basidiomycota</taxon>
        <taxon>Agaricomycotina</taxon>
        <taxon>Agaricomycetes</taxon>
        <taxon>Cantharellales</taxon>
        <taxon>Tulasnellaceae</taxon>
        <taxon>Tulasnella</taxon>
    </lineage>
</organism>
<dbReference type="Pfam" id="PF04757">
    <property type="entry name" value="Pex2_Pex12"/>
    <property type="match status" value="1"/>
</dbReference>
<keyword evidence="12 16" id="KW-0472">Membrane</keyword>
<evidence type="ECO:0000256" key="1">
    <source>
        <dbReference type="ARBA" id="ARBA00004585"/>
    </source>
</evidence>